<keyword evidence="3" id="KW-0804">Transcription</keyword>
<dbReference type="InterPro" id="IPR000524">
    <property type="entry name" value="Tscrpt_reg_HTH_GntR"/>
</dbReference>
<dbReference type="CDD" id="cd07377">
    <property type="entry name" value="WHTH_GntR"/>
    <property type="match status" value="1"/>
</dbReference>
<evidence type="ECO:0000313" key="6">
    <source>
        <dbReference type="Proteomes" id="UP000030982"/>
    </source>
</evidence>
<gene>
    <name evidence="5" type="ORF">LK10_08975</name>
</gene>
<dbReference type="InterPro" id="IPR036390">
    <property type="entry name" value="WH_DNA-bd_sf"/>
</dbReference>
<dbReference type="PANTHER" id="PTHR44846">
    <property type="entry name" value="MANNOSYL-D-GLYCERATE TRANSPORT/METABOLISM SYSTEM REPRESSOR MNGR-RELATED"/>
    <property type="match status" value="1"/>
</dbReference>
<reference evidence="5 6" key="1">
    <citation type="submission" date="2014-09" db="EMBL/GenBank/DDBJ databases">
        <title>Genome sequence of Sinomonas sp. MUSC 117.</title>
        <authorList>
            <person name="Lee L.-H."/>
        </authorList>
    </citation>
    <scope>NUCLEOTIDE SEQUENCE [LARGE SCALE GENOMIC DNA]</scope>
    <source>
        <strain evidence="5 6">MUSC 117</strain>
    </source>
</reference>
<accession>A0A0B2ANZ3</accession>
<name>A0A0B2ANZ3_9MICC</name>
<dbReference type="InterPro" id="IPR011663">
    <property type="entry name" value="UTRA"/>
</dbReference>
<dbReference type="OrthoDB" id="3194402at2"/>
<dbReference type="GO" id="GO:0003700">
    <property type="term" value="F:DNA-binding transcription factor activity"/>
    <property type="evidence" value="ECO:0007669"/>
    <property type="project" value="InterPro"/>
</dbReference>
<dbReference type="EMBL" id="JTDL01000098">
    <property type="protein sequence ID" value="KHL03538.1"/>
    <property type="molecule type" value="Genomic_DNA"/>
</dbReference>
<protein>
    <recommendedName>
        <fullName evidence="4">HTH gntR-type domain-containing protein</fullName>
    </recommendedName>
</protein>
<dbReference type="Proteomes" id="UP000030982">
    <property type="component" value="Unassembled WGS sequence"/>
</dbReference>
<keyword evidence="2" id="KW-0238">DNA-binding</keyword>
<evidence type="ECO:0000313" key="5">
    <source>
        <dbReference type="EMBL" id="KHL03538.1"/>
    </source>
</evidence>
<dbReference type="InterPro" id="IPR028978">
    <property type="entry name" value="Chorismate_lyase_/UTRA_dom_sf"/>
</dbReference>
<dbReference type="GO" id="GO:0045892">
    <property type="term" value="P:negative regulation of DNA-templated transcription"/>
    <property type="evidence" value="ECO:0007669"/>
    <property type="project" value="TreeGrafter"/>
</dbReference>
<keyword evidence="6" id="KW-1185">Reference proteome</keyword>
<sequence>MVTTTRVKHEWVREEILQHMSGLAPDAPLPQERELAERYEVSRSTVRQALKGLADEGRIYSVRGRGTFVAAQRISKDSRLTSFSEDMQARGLRPGTRLLHVDQGPADAEATERLELAPGSAVLHLERLRLADGFPMCFEDIRLPAHLYPGLLHQDLERPLYGIFASSYNMRIERAEQKISAQILQGRIADLLNVPHGSAALLVVRRGFDEKGRIAEYARSFYRADRYDFELTVSRSG</sequence>
<feature type="domain" description="HTH gntR-type" evidence="4">
    <location>
        <begin position="2"/>
        <end position="72"/>
    </location>
</feature>
<organism evidence="5 6">
    <name type="scientific">Sinomonas humi</name>
    <dbReference type="NCBI Taxonomy" id="1338436"/>
    <lineage>
        <taxon>Bacteria</taxon>
        <taxon>Bacillati</taxon>
        <taxon>Actinomycetota</taxon>
        <taxon>Actinomycetes</taxon>
        <taxon>Micrococcales</taxon>
        <taxon>Micrococcaceae</taxon>
        <taxon>Sinomonas</taxon>
    </lineage>
</organism>
<dbReference type="PRINTS" id="PR00035">
    <property type="entry name" value="HTHGNTR"/>
</dbReference>
<dbReference type="Pfam" id="PF00392">
    <property type="entry name" value="GntR"/>
    <property type="match status" value="1"/>
</dbReference>
<dbReference type="SUPFAM" id="SSF64288">
    <property type="entry name" value="Chorismate lyase-like"/>
    <property type="match status" value="1"/>
</dbReference>
<dbReference type="SMART" id="SM00345">
    <property type="entry name" value="HTH_GNTR"/>
    <property type="match status" value="1"/>
</dbReference>
<dbReference type="InterPro" id="IPR050679">
    <property type="entry name" value="Bact_HTH_transcr_reg"/>
</dbReference>
<dbReference type="PANTHER" id="PTHR44846:SF1">
    <property type="entry name" value="MANNOSYL-D-GLYCERATE TRANSPORT_METABOLISM SYSTEM REPRESSOR MNGR-RELATED"/>
    <property type="match status" value="1"/>
</dbReference>
<dbReference type="InterPro" id="IPR036388">
    <property type="entry name" value="WH-like_DNA-bd_sf"/>
</dbReference>
<dbReference type="STRING" id="1338436.LK10_08975"/>
<keyword evidence="1" id="KW-0805">Transcription regulation</keyword>
<dbReference type="GO" id="GO:0003677">
    <property type="term" value="F:DNA binding"/>
    <property type="evidence" value="ECO:0007669"/>
    <property type="project" value="UniProtKB-KW"/>
</dbReference>
<proteinExistence type="predicted"/>
<dbReference type="PROSITE" id="PS50949">
    <property type="entry name" value="HTH_GNTR"/>
    <property type="match status" value="1"/>
</dbReference>
<evidence type="ECO:0000259" key="4">
    <source>
        <dbReference type="PROSITE" id="PS50949"/>
    </source>
</evidence>
<dbReference type="Gene3D" id="3.40.1410.10">
    <property type="entry name" value="Chorismate lyase-like"/>
    <property type="match status" value="1"/>
</dbReference>
<dbReference type="AlphaFoldDB" id="A0A0B2ANZ3"/>
<comment type="caution">
    <text evidence="5">The sequence shown here is derived from an EMBL/GenBank/DDBJ whole genome shotgun (WGS) entry which is preliminary data.</text>
</comment>
<evidence type="ECO:0000256" key="1">
    <source>
        <dbReference type="ARBA" id="ARBA00023015"/>
    </source>
</evidence>
<dbReference type="RefSeq" id="WP_043122531.1">
    <property type="nucleotide sequence ID" value="NZ_JTDL01000098.1"/>
</dbReference>
<dbReference type="Pfam" id="PF07702">
    <property type="entry name" value="UTRA"/>
    <property type="match status" value="1"/>
</dbReference>
<evidence type="ECO:0000256" key="2">
    <source>
        <dbReference type="ARBA" id="ARBA00023125"/>
    </source>
</evidence>
<dbReference type="SMART" id="SM00866">
    <property type="entry name" value="UTRA"/>
    <property type="match status" value="1"/>
</dbReference>
<evidence type="ECO:0000256" key="3">
    <source>
        <dbReference type="ARBA" id="ARBA00023163"/>
    </source>
</evidence>
<dbReference type="SUPFAM" id="SSF46785">
    <property type="entry name" value="Winged helix' DNA-binding domain"/>
    <property type="match status" value="1"/>
</dbReference>
<dbReference type="Gene3D" id="1.10.10.10">
    <property type="entry name" value="Winged helix-like DNA-binding domain superfamily/Winged helix DNA-binding domain"/>
    <property type="match status" value="1"/>
</dbReference>